<dbReference type="Proteomes" id="UP000694558">
    <property type="component" value="Chromosome 8"/>
</dbReference>
<proteinExistence type="predicted"/>
<accession>A0A8D3BHS7</accession>
<evidence type="ECO:0000313" key="1">
    <source>
        <dbReference type="Ensembl" id="ENSSMAP00000034452.1"/>
    </source>
</evidence>
<reference evidence="1" key="1">
    <citation type="submission" date="2023-05" db="EMBL/GenBank/DDBJ databases">
        <title>High-quality long-read genome of Scophthalmus maximus.</title>
        <authorList>
            <person name="Lien S."/>
            <person name="Martinez P."/>
        </authorList>
    </citation>
    <scope>NUCLEOTIDE SEQUENCE [LARGE SCALE GENOMIC DNA]</scope>
</reference>
<name>A0A8D3BHS7_SCOMX</name>
<evidence type="ECO:0000313" key="2">
    <source>
        <dbReference type="Proteomes" id="UP000694558"/>
    </source>
</evidence>
<dbReference type="Ensembl" id="ENSSMAT00000034892.2">
    <property type="protein sequence ID" value="ENSSMAP00000034452.1"/>
    <property type="gene ID" value="ENSSMAG00000021076.2"/>
</dbReference>
<sequence length="104" mass="11858">IDAIISAAETGFTGSLVGSSIPCTEGLFPGEGLTMFRVSMPRQQSRTLLQCEPPHWYRRPSASWTSWSCVHTPPRTHLREPMRREEESLTYSSTQIRRLCFMII</sequence>
<dbReference type="GeneTree" id="ENSGT00940000177082"/>
<protein>
    <submittedName>
        <fullName evidence="1">Uncharacterized protein</fullName>
    </submittedName>
</protein>
<dbReference type="OMA" id="PNASWMT"/>
<reference evidence="1" key="2">
    <citation type="submission" date="2025-08" db="UniProtKB">
        <authorList>
            <consortium name="Ensembl"/>
        </authorList>
    </citation>
    <scope>IDENTIFICATION</scope>
</reference>
<dbReference type="AlphaFoldDB" id="A0A8D3BHS7"/>
<organism evidence="1 2">
    <name type="scientific">Scophthalmus maximus</name>
    <name type="common">Turbot</name>
    <name type="synonym">Psetta maxima</name>
    <dbReference type="NCBI Taxonomy" id="52904"/>
    <lineage>
        <taxon>Eukaryota</taxon>
        <taxon>Metazoa</taxon>
        <taxon>Chordata</taxon>
        <taxon>Craniata</taxon>
        <taxon>Vertebrata</taxon>
        <taxon>Euteleostomi</taxon>
        <taxon>Actinopterygii</taxon>
        <taxon>Neopterygii</taxon>
        <taxon>Teleostei</taxon>
        <taxon>Neoteleostei</taxon>
        <taxon>Acanthomorphata</taxon>
        <taxon>Carangaria</taxon>
        <taxon>Pleuronectiformes</taxon>
        <taxon>Pleuronectoidei</taxon>
        <taxon>Scophthalmidae</taxon>
        <taxon>Scophthalmus</taxon>
    </lineage>
</organism>